<dbReference type="Pfam" id="PF08511">
    <property type="entry name" value="COQ9"/>
    <property type="match status" value="1"/>
</dbReference>
<dbReference type="NCBIfam" id="TIGR02396">
    <property type="entry name" value="diverge_rpsU"/>
    <property type="match status" value="1"/>
</dbReference>
<proteinExistence type="predicted"/>
<dbReference type="Gene3D" id="1.10.357.10">
    <property type="entry name" value="Tetracycline Repressor, domain 2"/>
    <property type="match status" value="1"/>
</dbReference>
<evidence type="ECO:0000313" key="2">
    <source>
        <dbReference type="EMBL" id="SVD46167.1"/>
    </source>
</evidence>
<accession>A0A382VI51</accession>
<feature type="non-terminal residue" evidence="2">
    <location>
        <position position="1"/>
    </location>
</feature>
<dbReference type="EMBL" id="UINC01152143">
    <property type="protein sequence ID" value="SVD46167.1"/>
    <property type="molecule type" value="Genomic_DNA"/>
</dbReference>
<evidence type="ECO:0000259" key="1">
    <source>
        <dbReference type="Pfam" id="PF08511"/>
    </source>
</evidence>
<organism evidence="2">
    <name type="scientific">marine metagenome</name>
    <dbReference type="NCBI Taxonomy" id="408172"/>
    <lineage>
        <taxon>unclassified sequences</taxon>
        <taxon>metagenomes</taxon>
        <taxon>ecological metagenomes</taxon>
    </lineage>
</organism>
<dbReference type="InterPro" id="IPR012762">
    <property type="entry name" value="Ubiq_biosynth_COQ9"/>
</dbReference>
<dbReference type="AlphaFoldDB" id="A0A382VI51"/>
<gene>
    <name evidence="2" type="ORF">METZ01_LOCUS399021</name>
</gene>
<name>A0A382VI51_9ZZZZ</name>
<dbReference type="InterPro" id="IPR013718">
    <property type="entry name" value="COQ9_C"/>
</dbReference>
<feature type="domain" description="COQ9 C-terminal" evidence="1">
    <location>
        <begin position="98"/>
        <end position="130"/>
    </location>
</feature>
<sequence>VAPFDGWSQETLESAITTSEVDPVLAKDAFPGGIKQLLAFFMMEADRNMVAEATARGLDQGPVRKQIGGIIRLRLTQLRPHREAIRRAVALHLLPGRAPNAAASLWRTVDAIWHVAGDDSTNFNYYTKRAL</sequence>
<feature type="non-terminal residue" evidence="2">
    <location>
        <position position="131"/>
    </location>
</feature>
<dbReference type="GO" id="GO:0008289">
    <property type="term" value="F:lipid binding"/>
    <property type="evidence" value="ECO:0007669"/>
    <property type="project" value="InterPro"/>
</dbReference>
<reference evidence="2" key="1">
    <citation type="submission" date="2018-05" db="EMBL/GenBank/DDBJ databases">
        <authorList>
            <person name="Lanie J.A."/>
            <person name="Ng W.-L."/>
            <person name="Kazmierczak K.M."/>
            <person name="Andrzejewski T.M."/>
            <person name="Davidsen T.M."/>
            <person name="Wayne K.J."/>
            <person name="Tettelin H."/>
            <person name="Glass J.I."/>
            <person name="Rusch D."/>
            <person name="Podicherti R."/>
            <person name="Tsui H.-C.T."/>
            <person name="Winkler M.E."/>
        </authorList>
    </citation>
    <scope>NUCLEOTIDE SEQUENCE</scope>
</reference>
<protein>
    <recommendedName>
        <fullName evidence="1">COQ9 C-terminal domain-containing protein</fullName>
    </recommendedName>
</protein>
<dbReference type="GO" id="GO:0006744">
    <property type="term" value="P:ubiquinone biosynthetic process"/>
    <property type="evidence" value="ECO:0007669"/>
    <property type="project" value="InterPro"/>
</dbReference>